<dbReference type="Proteomes" id="UP000614811">
    <property type="component" value="Unassembled WGS sequence"/>
</dbReference>
<dbReference type="Pfam" id="PF00484">
    <property type="entry name" value="Pro_CA"/>
    <property type="match status" value="1"/>
</dbReference>
<evidence type="ECO:0000256" key="6">
    <source>
        <dbReference type="PIRSR" id="PIRSR601765-1"/>
    </source>
</evidence>
<comment type="caution">
    <text evidence="7">The sequence shown here is derived from an EMBL/GenBank/DDBJ whole genome shotgun (WGS) entry which is preliminary data.</text>
</comment>
<evidence type="ECO:0000313" key="7">
    <source>
        <dbReference type="EMBL" id="GHA13132.1"/>
    </source>
</evidence>
<keyword evidence="4" id="KW-0456">Lyase</keyword>
<dbReference type="PROSITE" id="PS00704">
    <property type="entry name" value="PROK_CO2_ANHYDRASE_1"/>
    <property type="match status" value="1"/>
</dbReference>
<dbReference type="SUPFAM" id="SSF53056">
    <property type="entry name" value="beta-carbonic anhydrase, cab"/>
    <property type="match status" value="1"/>
</dbReference>
<comment type="catalytic activity">
    <reaction evidence="5">
        <text>hydrogencarbonate + H(+) = CO2 + H2O</text>
        <dbReference type="Rhea" id="RHEA:10748"/>
        <dbReference type="ChEBI" id="CHEBI:15377"/>
        <dbReference type="ChEBI" id="CHEBI:15378"/>
        <dbReference type="ChEBI" id="CHEBI:16526"/>
        <dbReference type="ChEBI" id="CHEBI:17544"/>
        <dbReference type="EC" id="4.2.1.1"/>
    </reaction>
</comment>
<feature type="binding site" evidence="6">
    <location>
        <position position="52"/>
    </location>
    <ligand>
        <name>Zn(2+)</name>
        <dbReference type="ChEBI" id="CHEBI:29105"/>
    </ligand>
</feature>
<dbReference type="PANTHER" id="PTHR11002">
    <property type="entry name" value="CARBONIC ANHYDRASE"/>
    <property type="match status" value="1"/>
</dbReference>
<dbReference type="InterPro" id="IPR001765">
    <property type="entry name" value="Carbonic_anhydrase"/>
</dbReference>
<dbReference type="GO" id="GO:0008270">
    <property type="term" value="F:zinc ion binding"/>
    <property type="evidence" value="ECO:0007669"/>
    <property type="project" value="InterPro"/>
</dbReference>
<keyword evidence="3 6" id="KW-0862">Zinc</keyword>
<dbReference type="EC" id="4.2.1.1" evidence="2"/>
<feature type="binding site" evidence="6">
    <location>
        <position position="54"/>
    </location>
    <ligand>
        <name>Zn(2+)</name>
        <dbReference type="ChEBI" id="CHEBI:29105"/>
    </ligand>
</feature>
<reference evidence="7" key="1">
    <citation type="journal article" date="2014" name="Int. J. Syst. Evol. Microbiol.">
        <title>Complete genome sequence of Corynebacterium casei LMG S-19264T (=DSM 44701T), isolated from a smear-ripened cheese.</title>
        <authorList>
            <consortium name="US DOE Joint Genome Institute (JGI-PGF)"/>
            <person name="Walter F."/>
            <person name="Albersmeier A."/>
            <person name="Kalinowski J."/>
            <person name="Ruckert C."/>
        </authorList>
    </citation>
    <scope>NUCLEOTIDE SEQUENCE</scope>
    <source>
        <strain evidence="7">KCTC 12711</strain>
    </source>
</reference>
<feature type="binding site" evidence="6">
    <location>
        <position position="108"/>
    </location>
    <ligand>
        <name>Zn(2+)</name>
        <dbReference type="ChEBI" id="CHEBI:29105"/>
    </ligand>
</feature>
<keyword evidence="6" id="KW-0479">Metal-binding</keyword>
<evidence type="ECO:0000256" key="5">
    <source>
        <dbReference type="ARBA" id="ARBA00048348"/>
    </source>
</evidence>
<feature type="binding site" evidence="6">
    <location>
        <position position="105"/>
    </location>
    <ligand>
        <name>Zn(2+)</name>
        <dbReference type="ChEBI" id="CHEBI:29105"/>
    </ligand>
</feature>
<protein>
    <recommendedName>
        <fullName evidence="2">carbonic anhydrase</fullName>
        <ecNumber evidence="2">4.2.1.1</ecNumber>
    </recommendedName>
</protein>
<evidence type="ECO:0000256" key="1">
    <source>
        <dbReference type="ARBA" id="ARBA00006217"/>
    </source>
</evidence>
<dbReference type="GO" id="GO:0004089">
    <property type="term" value="F:carbonate dehydratase activity"/>
    <property type="evidence" value="ECO:0007669"/>
    <property type="project" value="UniProtKB-EC"/>
</dbReference>
<proteinExistence type="inferred from homology"/>
<dbReference type="PANTHER" id="PTHR11002:SF79">
    <property type="entry name" value="CARBONIC ANHYDRASE 2"/>
    <property type="match status" value="1"/>
</dbReference>
<dbReference type="AlphaFoldDB" id="A0A918VPB7"/>
<comment type="cofactor">
    <cofactor evidence="6">
        <name>Zn(2+)</name>
        <dbReference type="ChEBI" id="CHEBI:29105"/>
    </cofactor>
    <text evidence="6">Binds 1 zinc ion per subunit.</text>
</comment>
<dbReference type="InterPro" id="IPR015892">
    <property type="entry name" value="Carbonic_anhydrase_CS"/>
</dbReference>
<evidence type="ECO:0000256" key="2">
    <source>
        <dbReference type="ARBA" id="ARBA00012925"/>
    </source>
</evidence>
<gene>
    <name evidence="7" type="primary">cynT</name>
    <name evidence="7" type="ORF">GCM10008090_23560</name>
</gene>
<reference evidence="7" key="2">
    <citation type="submission" date="2020-09" db="EMBL/GenBank/DDBJ databases">
        <authorList>
            <person name="Sun Q."/>
            <person name="Kim S."/>
        </authorList>
    </citation>
    <scope>NUCLEOTIDE SEQUENCE</scope>
    <source>
        <strain evidence="7">KCTC 12711</strain>
    </source>
</reference>
<organism evidence="7 8">
    <name type="scientific">Arenicella chitinivorans</name>
    <dbReference type="NCBI Taxonomy" id="1329800"/>
    <lineage>
        <taxon>Bacteria</taxon>
        <taxon>Pseudomonadati</taxon>
        <taxon>Pseudomonadota</taxon>
        <taxon>Gammaproteobacteria</taxon>
        <taxon>Arenicellales</taxon>
        <taxon>Arenicellaceae</taxon>
        <taxon>Arenicella</taxon>
    </lineage>
</organism>
<keyword evidence="8" id="KW-1185">Reference proteome</keyword>
<dbReference type="RefSeq" id="WP_189401347.1">
    <property type="nucleotide sequence ID" value="NZ_BMXA01000004.1"/>
</dbReference>
<dbReference type="Gene3D" id="3.40.1050.10">
    <property type="entry name" value="Carbonic anhydrase"/>
    <property type="match status" value="1"/>
</dbReference>
<evidence type="ECO:0000256" key="3">
    <source>
        <dbReference type="ARBA" id="ARBA00022833"/>
    </source>
</evidence>
<dbReference type="EMBL" id="BMXA01000004">
    <property type="protein sequence ID" value="GHA13132.1"/>
    <property type="molecule type" value="Genomic_DNA"/>
</dbReference>
<evidence type="ECO:0000313" key="8">
    <source>
        <dbReference type="Proteomes" id="UP000614811"/>
    </source>
</evidence>
<name>A0A918VPB7_9GAMM</name>
<comment type="similarity">
    <text evidence="1">Belongs to the beta-class carbonic anhydrase family.</text>
</comment>
<evidence type="ECO:0000256" key="4">
    <source>
        <dbReference type="ARBA" id="ARBA00023239"/>
    </source>
</evidence>
<accession>A0A918VPB7</accession>
<sequence length="209" mass="22598">MIDSELALQKLIEGNKQFVAATAGTDVAEITTTLKRTSIQEGQKPFAIILGCSDSRVPAELVFNCGLGDLFVIRVAGNIVAPSQIGSIEFACQQFNVQLVVVLGHSHCGAINATVQALTEDHDAISPNIASIVDRVTPAVLPVVNAHKDCGHAELIHRAMRANVEQSVNGLKLRSRQLRQLVRNNKLKIVGAEYSIETGEVEFYLDDEV</sequence>
<dbReference type="GO" id="GO:0015976">
    <property type="term" value="P:carbon utilization"/>
    <property type="evidence" value="ECO:0007669"/>
    <property type="project" value="InterPro"/>
</dbReference>
<dbReference type="SMART" id="SM00947">
    <property type="entry name" value="Pro_CA"/>
    <property type="match status" value="1"/>
</dbReference>
<dbReference type="InterPro" id="IPR036874">
    <property type="entry name" value="Carbonic_anhydrase_sf"/>
</dbReference>